<protein>
    <submittedName>
        <fullName evidence="2">Uncharacterized protein</fullName>
    </submittedName>
</protein>
<dbReference type="AlphaFoldDB" id="A0AAD5V7U3"/>
<proteinExistence type="predicted"/>
<evidence type="ECO:0000313" key="2">
    <source>
        <dbReference type="EMBL" id="KAJ3488648.1"/>
    </source>
</evidence>
<evidence type="ECO:0000313" key="3">
    <source>
        <dbReference type="Proteomes" id="UP001212997"/>
    </source>
</evidence>
<dbReference type="EMBL" id="JANAWD010000062">
    <property type="protein sequence ID" value="KAJ3488648.1"/>
    <property type="molecule type" value="Genomic_DNA"/>
</dbReference>
<name>A0AAD5V7U3_9APHY</name>
<reference evidence="2" key="1">
    <citation type="submission" date="2022-07" db="EMBL/GenBank/DDBJ databases">
        <title>Genome Sequence of Physisporinus lineatus.</title>
        <authorList>
            <person name="Buettner E."/>
        </authorList>
    </citation>
    <scope>NUCLEOTIDE SEQUENCE</scope>
    <source>
        <strain evidence="2">VT162</strain>
    </source>
</reference>
<feature type="compositionally biased region" description="Polar residues" evidence="1">
    <location>
        <begin position="54"/>
        <end position="74"/>
    </location>
</feature>
<sequence length="262" mass="30038">MSPIDLARLDSPMTIKEEPAPIDLGRPGSTMSTKKEESPADLGHGHHPIPVKMEQSSNDFSHPSPTVPTKQEPSQIDDEHQDFPTPVQKELSPVIQRNPENTGGLHRGYANNYPRRPLPFVYHLAYRRFAWDYFNATPFLSFEASDVLGFWRENRNMYMSAAWNSMHSPFAPPPGTCWIIRQTPCCGRQVIGLEWCTFPNPEPAEMMQEAMIISTLLFMESRCDFSTFGSYGTTHKRRRMKASRLLCRKRRLKVKAQRIIKS</sequence>
<keyword evidence="3" id="KW-1185">Reference proteome</keyword>
<organism evidence="2 3">
    <name type="scientific">Meripilus lineatus</name>
    <dbReference type="NCBI Taxonomy" id="2056292"/>
    <lineage>
        <taxon>Eukaryota</taxon>
        <taxon>Fungi</taxon>
        <taxon>Dikarya</taxon>
        <taxon>Basidiomycota</taxon>
        <taxon>Agaricomycotina</taxon>
        <taxon>Agaricomycetes</taxon>
        <taxon>Polyporales</taxon>
        <taxon>Meripilaceae</taxon>
        <taxon>Meripilus</taxon>
    </lineage>
</organism>
<feature type="region of interest" description="Disordered" evidence="1">
    <location>
        <begin position="1"/>
        <end position="88"/>
    </location>
</feature>
<accession>A0AAD5V7U3</accession>
<gene>
    <name evidence="2" type="ORF">NLI96_g2701</name>
</gene>
<comment type="caution">
    <text evidence="2">The sequence shown here is derived from an EMBL/GenBank/DDBJ whole genome shotgun (WGS) entry which is preliminary data.</text>
</comment>
<evidence type="ECO:0000256" key="1">
    <source>
        <dbReference type="SAM" id="MobiDB-lite"/>
    </source>
</evidence>
<dbReference type="Proteomes" id="UP001212997">
    <property type="component" value="Unassembled WGS sequence"/>
</dbReference>